<keyword evidence="2" id="KW-0472">Membrane</keyword>
<gene>
    <name evidence="3" type="ORF">IAD16_08990</name>
</gene>
<feature type="region of interest" description="Disordered" evidence="1">
    <location>
        <begin position="36"/>
        <end position="120"/>
    </location>
</feature>
<comment type="caution">
    <text evidence="3">The sequence shown here is derived from an EMBL/GenBank/DDBJ whole genome shotgun (WGS) entry which is preliminary data.</text>
</comment>
<feature type="compositionally biased region" description="Low complexity" evidence="1">
    <location>
        <begin position="80"/>
        <end position="96"/>
    </location>
</feature>
<dbReference type="AlphaFoldDB" id="A0A9D1I5P1"/>
<name>A0A9D1I5P1_9FIRM</name>
<evidence type="ECO:0000313" key="3">
    <source>
        <dbReference type="EMBL" id="HIU28499.1"/>
    </source>
</evidence>
<organism evidence="3 4">
    <name type="scientific">Candidatus Fimisoma avicola</name>
    <dbReference type="NCBI Taxonomy" id="2840826"/>
    <lineage>
        <taxon>Bacteria</taxon>
        <taxon>Bacillati</taxon>
        <taxon>Bacillota</taxon>
        <taxon>Clostridia</taxon>
        <taxon>Eubacteriales</taxon>
        <taxon>Candidatus Fimisoma</taxon>
    </lineage>
</organism>
<sequence length="235" mass="25859">MKNFKELGSKKKKFLISAGGILVITLIVILAATGLPKDGDSKADKVIQGNQDIQASDEAQTDDENKNAAEAAADDGKDGSGSAETGGQTPSSQSGSSGTGSGTSGGQNNQSASQSPSHRHVWADHVTTVTVEDEPARSEKVTEYKMYWWDQKKWTTTEDAAVFRQWEREKITWMKEYKYENNMPPELFIGYDGNGNPQYTNDHSIITYYKTVPAVTHEEKKVDYQYCTICGAIKD</sequence>
<evidence type="ECO:0000256" key="1">
    <source>
        <dbReference type="SAM" id="MobiDB-lite"/>
    </source>
</evidence>
<proteinExistence type="predicted"/>
<evidence type="ECO:0000313" key="4">
    <source>
        <dbReference type="Proteomes" id="UP000824091"/>
    </source>
</evidence>
<protein>
    <submittedName>
        <fullName evidence="3">Uncharacterized protein</fullName>
    </submittedName>
</protein>
<dbReference type="EMBL" id="DVMO01000141">
    <property type="protein sequence ID" value="HIU28499.1"/>
    <property type="molecule type" value="Genomic_DNA"/>
</dbReference>
<feature type="transmembrane region" description="Helical" evidence="2">
    <location>
        <begin position="14"/>
        <end position="35"/>
    </location>
</feature>
<evidence type="ECO:0000256" key="2">
    <source>
        <dbReference type="SAM" id="Phobius"/>
    </source>
</evidence>
<keyword evidence="2" id="KW-0812">Transmembrane</keyword>
<dbReference type="Proteomes" id="UP000824091">
    <property type="component" value="Unassembled WGS sequence"/>
</dbReference>
<keyword evidence="2" id="KW-1133">Transmembrane helix</keyword>
<reference evidence="3" key="1">
    <citation type="submission" date="2020-10" db="EMBL/GenBank/DDBJ databases">
        <authorList>
            <person name="Gilroy R."/>
        </authorList>
    </citation>
    <scope>NUCLEOTIDE SEQUENCE</scope>
    <source>
        <strain evidence="3">11300</strain>
    </source>
</reference>
<accession>A0A9D1I5P1</accession>
<feature type="compositionally biased region" description="Low complexity" evidence="1">
    <location>
        <begin position="106"/>
        <end position="116"/>
    </location>
</feature>
<reference evidence="3" key="2">
    <citation type="journal article" date="2021" name="PeerJ">
        <title>Extensive microbial diversity within the chicken gut microbiome revealed by metagenomics and culture.</title>
        <authorList>
            <person name="Gilroy R."/>
            <person name="Ravi A."/>
            <person name="Getino M."/>
            <person name="Pursley I."/>
            <person name="Horton D.L."/>
            <person name="Alikhan N.F."/>
            <person name="Baker D."/>
            <person name="Gharbi K."/>
            <person name="Hall N."/>
            <person name="Watson M."/>
            <person name="Adriaenssens E.M."/>
            <person name="Foster-Nyarko E."/>
            <person name="Jarju S."/>
            <person name="Secka A."/>
            <person name="Antonio M."/>
            <person name="Oren A."/>
            <person name="Chaudhuri R.R."/>
            <person name="La Ragione R."/>
            <person name="Hildebrand F."/>
            <person name="Pallen M.J."/>
        </authorList>
    </citation>
    <scope>NUCLEOTIDE SEQUENCE</scope>
    <source>
        <strain evidence="3">11300</strain>
    </source>
</reference>
<feature type="compositionally biased region" description="Polar residues" evidence="1">
    <location>
        <begin position="48"/>
        <end position="58"/>
    </location>
</feature>